<keyword evidence="16" id="KW-1185">Reference proteome</keyword>
<dbReference type="PROSITE" id="PS00211">
    <property type="entry name" value="ABC_TRANSPORTER_1"/>
    <property type="match status" value="1"/>
</dbReference>
<evidence type="ECO:0000313" key="15">
    <source>
        <dbReference type="EMBL" id="MCH6470363.1"/>
    </source>
</evidence>
<dbReference type="PROSITE" id="PS50893">
    <property type="entry name" value="ABC_TRANSPORTER_2"/>
    <property type="match status" value="1"/>
</dbReference>
<evidence type="ECO:0000256" key="3">
    <source>
        <dbReference type="ARBA" id="ARBA00022737"/>
    </source>
</evidence>
<evidence type="ECO:0000256" key="7">
    <source>
        <dbReference type="ARBA" id="ARBA00022840"/>
    </source>
</evidence>
<evidence type="ECO:0000313" key="16">
    <source>
        <dbReference type="Proteomes" id="UP001202922"/>
    </source>
</evidence>
<dbReference type="InterPro" id="IPR017871">
    <property type="entry name" value="ABC_transporter-like_CS"/>
</dbReference>
<keyword evidence="5" id="KW-0227">DNA damage</keyword>
<accession>A0ABS9U148</accession>
<keyword evidence="10" id="KW-0234">DNA repair</keyword>
<dbReference type="PANTHER" id="PTHR43152:SF2">
    <property type="entry name" value="DRUG RESISTANCE ABC TRANSPORTER"/>
    <property type="match status" value="1"/>
</dbReference>
<keyword evidence="3" id="KW-0677">Repeat</keyword>
<dbReference type="RefSeq" id="WP_241056399.1">
    <property type="nucleotide sequence ID" value="NZ_JAKZBV010000001.1"/>
</dbReference>
<keyword evidence="6" id="KW-0228">DNA excision</keyword>
<evidence type="ECO:0000256" key="2">
    <source>
        <dbReference type="ARBA" id="ARBA00022490"/>
    </source>
</evidence>
<evidence type="ECO:0000259" key="14">
    <source>
        <dbReference type="PROSITE" id="PS50893"/>
    </source>
</evidence>
<dbReference type="Gene3D" id="1.10.8.280">
    <property type="entry name" value="ABC transporter ATPase domain-like"/>
    <property type="match status" value="1"/>
</dbReference>
<evidence type="ECO:0000256" key="11">
    <source>
        <dbReference type="ARBA" id="ARBA00038000"/>
    </source>
</evidence>
<name>A0ABS9U148_9MICC</name>
<dbReference type="InterPro" id="IPR027417">
    <property type="entry name" value="P-loop_NTPase"/>
</dbReference>
<evidence type="ECO:0000256" key="8">
    <source>
        <dbReference type="ARBA" id="ARBA00022881"/>
    </source>
</evidence>
<reference evidence="15 16" key="1">
    <citation type="submission" date="2022-03" db="EMBL/GenBank/DDBJ databases">
        <title>Sinomonas sp. isolated from a soil.</title>
        <authorList>
            <person name="Han J."/>
            <person name="Kim D.-U."/>
        </authorList>
    </citation>
    <scope>NUCLEOTIDE SEQUENCE [LARGE SCALE GENOMIC DNA]</scope>
    <source>
        <strain evidence="15 16">5-5</strain>
    </source>
</reference>
<evidence type="ECO:0000256" key="10">
    <source>
        <dbReference type="ARBA" id="ARBA00023204"/>
    </source>
</evidence>
<comment type="similarity">
    <text evidence="11">Belongs to the ABC transporter superfamily. UvrA family.</text>
</comment>
<keyword evidence="9" id="KW-0238">DNA-binding</keyword>
<gene>
    <name evidence="15" type="ORF">L0M17_10290</name>
</gene>
<keyword evidence="8" id="KW-0267">Excision nuclease</keyword>
<protein>
    <recommendedName>
        <fullName evidence="12">UvrABC system protein A</fullName>
    </recommendedName>
    <alternativeName>
        <fullName evidence="13">Excinuclease ABC subunit A</fullName>
    </alternativeName>
</protein>
<keyword evidence="2" id="KW-0963">Cytoplasm</keyword>
<comment type="caution">
    <text evidence="15">The sequence shown here is derived from an EMBL/GenBank/DDBJ whole genome shotgun (WGS) entry which is preliminary data.</text>
</comment>
<evidence type="ECO:0000256" key="12">
    <source>
        <dbReference type="ARBA" id="ARBA00039316"/>
    </source>
</evidence>
<evidence type="ECO:0000256" key="9">
    <source>
        <dbReference type="ARBA" id="ARBA00023125"/>
    </source>
</evidence>
<feature type="domain" description="ABC transporter" evidence="14">
    <location>
        <begin position="491"/>
        <end position="786"/>
    </location>
</feature>
<evidence type="ECO:0000256" key="13">
    <source>
        <dbReference type="ARBA" id="ARBA00042156"/>
    </source>
</evidence>
<keyword evidence="4" id="KW-0547">Nucleotide-binding</keyword>
<dbReference type="Proteomes" id="UP001202922">
    <property type="component" value="Unassembled WGS sequence"/>
</dbReference>
<evidence type="ECO:0000256" key="6">
    <source>
        <dbReference type="ARBA" id="ARBA00022769"/>
    </source>
</evidence>
<evidence type="ECO:0000256" key="4">
    <source>
        <dbReference type="ARBA" id="ARBA00022741"/>
    </source>
</evidence>
<evidence type="ECO:0000256" key="1">
    <source>
        <dbReference type="ARBA" id="ARBA00004496"/>
    </source>
</evidence>
<keyword evidence="7" id="KW-0067">ATP-binding</keyword>
<proteinExistence type="inferred from homology"/>
<dbReference type="Gene3D" id="1.20.1580.10">
    <property type="entry name" value="ABC transporter ATPase like domain"/>
    <property type="match status" value="2"/>
</dbReference>
<dbReference type="Pfam" id="PF00005">
    <property type="entry name" value="ABC_tran"/>
    <property type="match status" value="1"/>
</dbReference>
<sequence>MSLASRTQDQPSGLPVADSHDLIRVHGARENNLKDVRVEIPKRRMTVFTGVSGSGKSSLVFATIAAESQRMINETYSAFVQGFMPSLSRPDVDVLEGLTTAIIVDQEPMGSNPRSTVGTATDANAMLRILFSRLGEPHIGSPNAYSFNVPSVKASGAITVERGEGKTKTEKATFNRLGGMCPRCEGTGSVTDFDLTALYDAEKSLSGGALTIPGYSMDGWYGRIFSGSGFFDMEKPIGKFTKRELHDLLYKEPTKIKVEGINLTYEGLIPKIQKSMLSKDPEAMQPHIRAFVDRAITFMICPECGGTRLSKEALSSKIKGKNIADICSMQITDLAEWVRALDEPSVAPLLKGLQHLLDSFAEIGLGYLSLDRPTGTLSGGEAQRTKMIRHLGSSLTDITYVFDEPTIGLHPHDIQRMNQLLLQLRDKGNTVLVVEHKPEAIAIADHVVDLGPGAGTNGGTVCFEGTVEGLRRSETITGRHLDDRATLKKSVRSSSGALEVRGASEHNLREVDVDIPLGVLVVVTGVAGSGKSSLIHGSVAGRDGVVVIDQSGIRGSRRSNPATYTGLLDPIRKAFAKANGVKPALFSSNSEGACPACNGAGVIYTDLGVMATVESTCEECEGKRFQASVLEYALGGNNIAEVLGMSVADAKEFFGEGDARTPAAHKILDRLADVGLGYLTLGQPLTTLSGGERQRLKLASQMAEKGDVYVLDEPTTGLHLADVEQLLGLLDRLVDSGKSVIVIEHHQAVMAHADWIIDLGPGAGHDGGRIVFEGTPTDLVTARSTLTGEHLAAYVSA</sequence>
<dbReference type="Gene3D" id="3.40.50.300">
    <property type="entry name" value="P-loop containing nucleotide triphosphate hydrolases"/>
    <property type="match status" value="3"/>
</dbReference>
<dbReference type="InterPro" id="IPR003439">
    <property type="entry name" value="ABC_transporter-like_ATP-bd"/>
</dbReference>
<dbReference type="PANTHER" id="PTHR43152">
    <property type="entry name" value="UVRABC SYSTEM PROTEIN A"/>
    <property type="match status" value="1"/>
</dbReference>
<organism evidence="15 16">
    <name type="scientific">Sinomonas terrae</name>
    <dbReference type="NCBI Taxonomy" id="2908838"/>
    <lineage>
        <taxon>Bacteria</taxon>
        <taxon>Bacillati</taxon>
        <taxon>Actinomycetota</taxon>
        <taxon>Actinomycetes</taxon>
        <taxon>Micrococcales</taxon>
        <taxon>Micrococcaceae</taxon>
        <taxon>Sinomonas</taxon>
    </lineage>
</organism>
<comment type="subcellular location">
    <subcellularLocation>
        <location evidence="1">Cytoplasm</location>
    </subcellularLocation>
</comment>
<dbReference type="InterPro" id="IPR003593">
    <property type="entry name" value="AAA+_ATPase"/>
</dbReference>
<dbReference type="EMBL" id="JAKZBV010000001">
    <property type="protein sequence ID" value="MCH6470363.1"/>
    <property type="molecule type" value="Genomic_DNA"/>
</dbReference>
<dbReference type="SMART" id="SM00382">
    <property type="entry name" value="AAA"/>
    <property type="match status" value="2"/>
</dbReference>
<dbReference type="SUPFAM" id="SSF52540">
    <property type="entry name" value="P-loop containing nucleoside triphosphate hydrolases"/>
    <property type="match status" value="2"/>
</dbReference>
<evidence type="ECO:0000256" key="5">
    <source>
        <dbReference type="ARBA" id="ARBA00022763"/>
    </source>
</evidence>